<proteinExistence type="predicted"/>
<evidence type="ECO:0000313" key="3">
    <source>
        <dbReference type="EMBL" id="KAE9270283.1"/>
    </source>
</evidence>
<dbReference type="EMBL" id="QXGE01004542">
    <property type="protein sequence ID" value="KAE9270283.1"/>
    <property type="molecule type" value="Genomic_DNA"/>
</dbReference>
<sequence>MKHEATAELQHFPSPSTGPKSVSEPPFHVKNERRSQLGAFVVYGIELQHKAKNCSARGGVCPITLLLYGYRVGINISKQKMLFKRNSPEC</sequence>
<protein>
    <submittedName>
        <fullName evidence="3">Uncharacterized protein</fullName>
    </submittedName>
</protein>
<dbReference type="Proteomes" id="UP000437068">
    <property type="component" value="Unassembled WGS sequence"/>
</dbReference>
<evidence type="ECO:0000313" key="2">
    <source>
        <dbReference type="EMBL" id="KAE9124370.1"/>
    </source>
</evidence>
<dbReference type="EMBL" id="QXFX01000236">
    <property type="protein sequence ID" value="KAE9124370.1"/>
    <property type="molecule type" value="Genomic_DNA"/>
</dbReference>
<evidence type="ECO:0000313" key="5">
    <source>
        <dbReference type="Proteomes" id="UP000488956"/>
    </source>
</evidence>
<feature type="region of interest" description="Disordered" evidence="1">
    <location>
        <begin position="1"/>
        <end position="27"/>
    </location>
</feature>
<reference evidence="3 4" key="1">
    <citation type="submission" date="2018-08" db="EMBL/GenBank/DDBJ databases">
        <title>Genomic investigation of the strawberry pathogen Phytophthora fragariae indicates pathogenicity is determined by transcriptional variation in three key races.</title>
        <authorList>
            <person name="Adams T.M."/>
            <person name="Armitage A.D."/>
            <person name="Sobczyk M.K."/>
            <person name="Bates H.J."/>
            <person name="Dunwell J.M."/>
            <person name="Nellist C.F."/>
            <person name="Harrison R.J."/>
        </authorList>
    </citation>
    <scope>NUCLEOTIDE SEQUENCE [LARGE SCALE GENOMIC DNA]</scope>
    <source>
        <strain evidence="3 4">A4</strain>
        <strain evidence="2 5">ONT-3</strain>
    </source>
</reference>
<dbReference type="AlphaFoldDB" id="A0A6A4BBU9"/>
<gene>
    <name evidence="3" type="ORF">PF001_g28860</name>
    <name evidence="2" type="ORF">PF010_g6043</name>
</gene>
<evidence type="ECO:0000256" key="1">
    <source>
        <dbReference type="SAM" id="MobiDB-lite"/>
    </source>
</evidence>
<organism evidence="3 4">
    <name type="scientific">Phytophthora fragariae</name>
    <dbReference type="NCBI Taxonomy" id="53985"/>
    <lineage>
        <taxon>Eukaryota</taxon>
        <taxon>Sar</taxon>
        <taxon>Stramenopiles</taxon>
        <taxon>Oomycota</taxon>
        <taxon>Peronosporomycetes</taxon>
        <taxon>Peronosporales</taxon>
        <taxon>Peronosporaceae</taxon>
        <taxon>Phytophthora</taxon>
    </lineage>
</organism>
<evidence type="ECO:0000313" key="4">
    <source>
        <dbReference type="Proteomes" id="UP000437068"/>
    </source>
</evidence>
<dbReference type="Proteomes" id="UP000488956">
    <property type="component" value="Unassembled WGS sequence"/>
</dbReference>
<accession>A0A6A4BBU9</accession>
<name>A0A6A4BBU9_9STRA</name>
<comment type="caution">
    <text evidence="3">The sequence shown here is derived from an EMBL/GenBank/DDBJ whole genome shotgun (WGS) entry which is preliminary data.</text>
</comment>